<keyword evidence="3 5" id="KW-1133">Transmembrane helix</keyword>
<evidence type="ECO:0000259" key="6">
    <source>
        <dbReference type="Pfam" id="PF04932"/>
    </source>
</evidence>
<dbReference type="PANTHER" id="PTHR37422:SF13">
    <property type="entry name" value="LIPOPOLYSACCHARIDE BIOSYNTHESIS PROTEIN PA4999-RELATED"/>
    <property type="match status" value="1"/>
</dbReference>
<feature type="transmembrane region" description="Helical" evidence="5">
    <location>
        <begin position="337"/>
        <end position="354"/>
    </location>
</feature>
<feature type="transmembrane region" description="Helical" evidence="5">
    <location>
        <begin position="311"/>
        <end position="331"/>
    </location>
</feature>
<feature type="transmembrane region" description="Helical" evidence="5">
    <location>
        <begin position="39"/>
        <end position="55"/>
    </location>
</feature>
<feature type="transmembrane region" description="Helical" evidence="5">
    <location>
        <begin position="67"/>
        <end position="84"/>
    </location>
</feature>
<dbReference type="PANTHER" id="PTHR37422">
    <property type="entry name" value="TEICHURONIC ACID BIOSYNTHESIS PROTEIN TUAE"/>
    <property type="match status" value="1"/>
</dbReference>
<dbReference type="AlphaFoldDB" id="A0A3B0YAH4"/>
<keyword evidence="2 5" id="KW-0812">Transmembrane</keyword>
<feature type="transmembrane region" description="Helical" evidence="5">
    <location>
        <begin position="194"/>
        <end position="224"/>
    </location>
</feature>
<protein>
    <recommendedName>
        <fullName evidence="6">O-antigen ligase-related domain-containing protein</fullName>
    </recommendedName>
</protein>
<dbReference type="GO" id="GO:0016020">
    <property type="term" value="C:membrane"/>
    <property type="evidence" value="ECO:0007669"/>
    <property type="project" value="UniProtKB-SubCell"/>
</dbReference>
<sequence length="393" mass="44283">MSGLVERALLSDRLSLWLFAGYGIFLSGFFFFPERPLHYKFYAVAVLLPGLFVAYRELPLLWKNNLFRLLMIWLSYQLLSSFWSHNFMLAEFATLVGWWLQVVIFIIVTITLVYRFPETFELFLKVLVTGVALLAVASIFSWYASHPFPVSRLEPLGRIDNAILAGCAYGGFTLLALHFSVVSKVIRVRVFFGVAFFILVSAILLTHSRTAIVGLLVAIVAMPLCFSRKVALAMLALLAGIFIVVQLAFPEVFDRFYMGLHWRPLIWESALAHIVEAPWLGHGYLSDTTVALETQTFQHAHSSYLGFLRDGGLVGMALFLVMVAGFIRQLVRHGCGRAKYIVPLLVFAFVVIAPDIDRLIVRPKELWLFFWWPLALFVGMSQSAPVSDATSAS</sequence>
<feature type="transmembrane region" description="Helical" evidence="5">
    <location>
        <begin position="230"/>
        <end position="249"/>
    </location>
</feature>
<dbReference type="InterPro" id="IPR051533">
    <property type="entry name" value="WaaL-like"/>
</dbReference>
<accession>A0A3B0YAH4</accession>
<evidence type="ECO:0000256" key="1">
    <source>
        <dbReference type="ARBA" id="ARBA00004141"/>
    </source>
</evidence>
<evidence type="ECO:0000256" key="2">
    <source>
        <dbReference type="ARBA" id="ARBA00022692"/>
    </source>
</evidence>
<keyword evidence="4 5" id="KW-0472">Membrane</keyword>
<gene>
    <name evidence="7" type="ORF">MNBD_GAMMA14-201</name>
</gene>
<evidence type="ECO:0000256" key="3">
    <source>
        <dbReference type="ARBA" id="ARBA00022989"/>
    </source>
</evidence>
<dbReference type="EMBL" id="UOFM01000238">
    <property type="protein sequence ID" value="VAW77828.1"/>
    <property type="molecule type" value="Genomic_DNA"/>
</dbReference>
<evidence type="ECO:0000256" key="4">
    <source>
        <dbReference type="ARBA" id="ARBA00023136"/>
    </source>
</evidence>
<feature type="transmembrane region" description="Helical" evidence="5">
    <location>
        <begin position="122"/>
        <end position="143"/>
    </location>
</feature>
<name>A0A3B0YAH4_9ZZZZ</name>
<feature type="transmembrane region" description="Helical" evidence="5">
    <location>
        <begin position="163"/>
        <end position="182"/>
    </location>
</feature>
<dbReference type="InterPro" id="IPR007016">
    <property type="entry name" value="O-antigen_ligase-rel_domated"/>
</dbReference>
<dbReference type="Pfam" id="PF04932">
    <property type="entry name" value="Wzy_C"/>
    <property type="match status" value="1"/>
</dbReference>
<evidence type="ECO:0000256" key="5">
    <source>
        <dbReference type="SAM" id="Phobius"/>
    </source>
</evidence>
<feature type="transmembrane region" description="Helical" evidence="5">
    <location>
        <begin position="96"/>
        <end position="115"/>
    </location>
</feature>
<comment type="subcellular location">
    <subcellularLocation>
        <location evidence="1">Membrane</location>
        <topology evidence="1">Multi-pass membrane protein</topology>
    </subcellularLocation>
</comment>
<feature type="transmembrane region" description="Helical" evidence="5">
    <location>
        <begin position="14"/>
        <end position="33"/>
    </location>
</feature>
<proteinExistence type="predicted"/>
<evidence type="ECO:0000313" key="7">
    <source>
        <dbReference type="EMBL" id="VAW77828.1"/>
    </source>
</evidence>
<feature type="domain" description="O-antigen ligase-related" evidence="6">
    <location>
        <begin position="195"/>
        <end position="320"/>
    </location>
</feature>
<organism evidence="7">
    <name type="scientific">hydrothermal vent metagenome</name>
    <dbReference type="NCBI Taxonomy" id="652676"/>
    <lineage>
        <taxon>unclassified sequences</taxon>
        <taxon>metagenomes</taxon>
        <taxon>ecological metagenomes</taxon>
    </lineage>
</organism>
<reference evidence="7" key="1">
    <citation type="submission" date="2018-06" db="EMBL/GenBank/DDBJ databases">
        <authorList>
            <person name="Zhirakovskaya E."/>
        </authorList>
    </citation>
    <scope>NUCLEOTIDE SEQUENCE</scope>
</reference>